<accession>A0A7C6A996</accession>
<sequence>MSDSVVDMDRNETLSAFGKNYCLKHIRLVRDFCFRAAEALAKKDLNASNFLLDRAYRIVKGISPFCRYANPKDRQFFIQIRERLAKFFYPSKPDFSNISAVKNWIEEIIIETIDIEKNLLGISFAQLSQKVLVENNWQTFDYLKRRGNE</sequence>
<name>A0A7C6A996_UNCW3</name>
<proteinExistence type="predicted"/>
<evidence type="ECO:0000313" key="1">
    <source>
        <dbReference type="EMBL" id="HHS51906.1"/>
    </source>
</evidence>
<dbReference type="AlphaFoldDB" id="A0A7C6A996"/>
<protein>
    <submittedName>
        <fullName evidence="1">Uncharacterized protein</fullName>
    </submittedName>
</protein>
<organism evidence="1">
    <name type="scientific">candidate division WOR-3 bacterium</name>
    <dbReference type="NCBI Taxonomy" id="2052148"/>
    <lineage>
        <taxon>Bacteria</taxon>
        <taxon>Bacteria division WOR-3</taxon>
    </lineage>
</organism>
<comment type="caution">
    <text evidence="1">The sequence shown here is derived from an EMBL/GenBank/DDBJ whole genome shotgun (WGS) entry which is preliminary data.</text>
</comment>
<reference evidence="1" key="1">
    <citation type="journal article" date="2020" name="mSystems">
        <title>Genome- and Community-Level Interaction Insights into Carbon Utilization and Element Cycling Functions of Hydrothermarchaeota in Hydrothermal Sediment.</title>
        <authorList>
            <person name="Zhou Z."/>
            <person name="Liu Y."/>
            <person name="Xu W."/>
            <person name="Pan J."/>
            <person name="Luo Z.H."/>
            <person name="Li M."/>
        </authorList>
    </citation>
    <scope>NUCLEOTIDE SEQUENCE [LARGE SCALE GENOMIC DNA]</scope>
    <source>
        <strain evidence="1">SpSt-876</strain>
    </source>
</reference>
<dbReference type="EMBL" id="DTLI01000087">
    <property type="protein sequence ID" value="HHS51906.1"/>
    <property type="molecule type" value="Genomic_DNA"/>
</dbReference>
<gene>
    <name evidence="1" type="ORF">ENW73_03430</name>
</gene>